<comment type="caution">
    <text evidence="1">The sequence shown here is derived from an EMBL/GenBank/DDBJ whole genome shotgun (WGS) entry which is preliminary data.</text>
</comment>
<organism evidence="1 2">
    <name type="scientific">Blepharisma stoltei</name>
    <dbReference type="NCBI Taxonomy" id="1481888"/>
    <lineage>
        <taxon>Eukaryota</taxon>
        <taxon>Sar</taxon>
        <taxon>Alveolata</taxon>
        <taxon>Ciliophora</taxon>
        <taxon>Postciliodesmatophora</taxon>
        <taxon>Heterotrichea</taxon>
        <taxon>Heterotrichida</taxon>
        <taxon>Blepharismidae</taxon>
        <taxon>Blepharisma</taxon>
    </lineage>
</organism>
<name>A0AAU9IF08_9CILI</name>
<dbReference type="AlphaFoldDB" id="A0AAU9IF08"/>
<evidence type="ECO:0000313" key="1">
    <source>
        <dbReference type="EMBL" id="CAG9312057.1"/>
    </source>
</evidence>
<accession>A0AAU9IF08</accession>
<proteinExistence type="predicted"/>
<evidence type="ECO:0000313" key="2">
    <source>
        <dbReference type="Proteomes" id="UP001162131"/>
    </source>
</evidence>
<gene>
    <name evidence="1" type="ORF">BSTOLATCC_MIC5314</name>
</gene>
<dbReference type="Proteomes" id="UP001162131">
    <property type="component" value="Unassembled WGS sequence"/>
</dbReference>
<reference evidence="1" key="1">
    <citation type="submission" date="2021-09" db="EMBL/GenBank/DDBJ databases">
        <authorList>
            <consortium name="AG Swart"/>
            <person name="Singh M."/>
            <person name="Singh A."/>
            <person name="Seah K."/>
            <person name="Emmerich C."/>
        </authorList>
    </citation>
    <scope>NUCLEOTIDE SEQUENCE</scope>
    <source>
        <strain evidence="1">ATCC30299</strain>
    </source>
</reference>
<keyword evidence="2" id="KW-1185">Reference proteome</keyword>
<dbReference type="EMBL" id="CAJZBQ010000005">
    <property type="protein sequence ID" value="CAG9312057.1"/>
    <property type="molecule type" value="Genomic_DNA"/>
</dbReference>
<protein>
    <submittedName>
        <fullName evidence="1">Uncharacterized protein</fullName>
    </submittedName>
</protein>
<sequence length="72" mass="8239">MGCLLSVQVSSKTFQKSRYIELDHPEKNSLFVTRLQAKRCSNNFRSNKKLDQHSIERKLTASHLDSSATEIS</sequence>